<evidence type="ECO:0000313" key="1">
    <source>
        <dbReference type="EMBL" id="MFD2936571.1"/>
    </source>
</evidence>
<keyword evidence="2" id="KW-1185">Reference proteome</keyword>
<dbReference type="EMBL" id="JBHUOM010000023">
    <property type="protein sequence ID" value="MFD2936571.1"/>
    <property type="molecule type" value="Genomic_DNA"/>
</dbReference>
<dbReference type="RefSeq" id="WP_381505479.1">
    <property type="nucleotide sequence ID" value="NZ_JBHUOM010000023.1"/>
</dbReference>
<gene>
    <name evidence="1" type="ORF">ACFS25_22505</name>
</gene>
<dbReference type="Proteomes" id="UP001597512">
    <property type="component" value="Unassembled WGS sequence"/>
</dbReference>
<evidence type="ECO:0000313" key="2">
    <source>
        <dbReference type="Proteomes" id="UP001597512"/>
    </source>
</evidence>
<protein>
    <submittedName>
        <fullName evidence="1">Uncharacterized protein</fullName>
    </submittedName>
</protein>
<accession>A0ABW6AM22</accession>
<reference evidence="2" key="1">
    <citation type="journal article" date="2019" name="Int. J. Syst. Evol. Microbiol.">
        <title>The Global Catalogue of Microorganisms (GCM) 10K type strain sequencing project: providing services to taxonomists for standard genome sequencing and annotation.</title>
        <authorList>
            <consortium name="The Broad Institute Genomics Platform"/>
            <consortium name="The Broad Institute Genome Sequencing Center for Infectious Disease"/>
            <person name="Wu L."/>
            <person name="Ma J."/>
        </authorList>
    </citation>
    <scope>NUCLEOTIDE SEQUENCE [LARGE SCALE GENOMIC DNA]</scope>
    <source>
        <strain evidence="2">KCTC 52490</strain>
    </source>
</reference>
<comment type="caution">
    <text evidence="1">The sequence shown here is derived from an EMBL/GenBank/DDBJ whole genome shotgun (WGS) entry which is preliminary data.</text>
</comment>
<name>A0ABW6AM22_9BACT</name>
<sequence>MFIIIEGFYGEDQTPLIVVDEKGRPRLFEIVEDAAQYCLQMSITDFSIFEQYSQ</sequence>
<proteinExistence type="predicted"/>
<organism evidence="1 2">
    <name type="scientific">Spirosoma flavum</name>
    <dbReference type="NCBI Taxonomy" id="2048557"/>
    <lineage>
        <taxon>Bacteria</taxon>
        <taxon>Pseudomonadati</taxon>
        <taxon>Bacteroidota</taxon>
        <taxon>Cytophagia</taxon>
        <taxon>Cytophagales</taxon>
        <taxon>Cytophagaceae</taxon>
        <taxon>Spirosoma</taxon>
    </lineage>
</organism>